<keyword evidence="7" id="KW-0347">Helicase</keyword>
<feature type="region of interest" description="Disordered" evidence="12">
    <location>
        <begin position="850"/>
        <end position="881"/>
    </location>
</feature>
<dbReference type="SUPFAM" id="SSF52540">
    <property type="entry name" value="P-loop containing nucleoside triphosphate hydrolases"/>
    <property type="match status" value="1"/>
</dbReference>
<dbReference type="Gene3D" id="3.40.50.300">
    <property type="entry name" value="P-loop containing nucleotide triphosphate hydrolases"/>
    <property type="match status" value="2"/>
</dbReference>
<dbReference type="InterPro" id="IPR014001">
    <property type="entry name" value="Helicase_ATP-bd"/>
</dbReference>
<keyword evidence="3" id="KW-0150">Chloroplast</keyword>
<dbReference type="CDD" id="cd17917">
    <property type="entry name" value="DEXHc_RHA-like"/>
    <property type="match status" value="1"/>
</dbReference>
<keyword evidence="4" id="KW-0934">Plastid</keyword>
<comment type="subcellular location">
    <subcellularLocation>
        <location evidence="1">Plastid</location>
        <location evidence="1">Chloroplast</location>
    </subcellularLocation>
</comment>
<evidence type="ECO:0000256" key="9">
    <source>
        <dbReference type="ARBA" id="ARBA00022884"/>
    </source>
</evidence>
<keyword evidence="5" id="KW-0547">Nucleotide-binding</keyword>
<dbReference type="GO" id="GO:0003724">
    <property type="term" value="F:RNA helicase activity"/>
    <property type="evidence" value="ECO:0007669"/>
    <property type="project" value="UniProtKB-EC"/>
</dbReference>
<feature type="compositionally biased region" description="Basic and acidic residues" evidence="12">
    <location>
        <begin position="569"/>
        <end position="586"/>
    </location>
</feature>
<feature type="region of interest" description="Disordered" evidence="12">
    <location>
        <begin position="1"/>
        <end position="56"/>
    </location>
</feature>
<comment type="caution">
    <text evidence="15">The sequence shown here is derived from an EMBL/GenBank/DDBJ whole genome shotgun (WGS) entry which is preliminary data.</text>
</comment>
<organism evidence="15 16">
    <name type="scientific">Crepidotus variabilis</name>
    <dbReference type="NCBI Taxonomy" id="179855"/>
    <lineage>
        <taxon>Eukaryota</taxon>
        <taxon>Fungi</taxon>
        <taxon>Dikarya</taxon>
        <taxon>Basidiomycota</taxon>
        <taxon>Agaricomycotina</taxon>
        <taxon>Agaricomycetes</taxon>
        <taxon>Agaricomycetidae</taxon>
        <taxon>Agaricales</taxon>
        <taxon>Agaricineae</taxon>
        <taxon>Crepidotaceae</taxon>
        <taxon>Crepidotus</taxon>
    </lineage>
</organism>
<dbReference type="SMART" id="SM00490">
    <property type="entry name" value="HELICc"/>
    <property type="match status" value="1"/>
</dbReference>
<dbReference type="PROSITE" id="PS51192">
    <property type="entry name" value="HELICASE_ATP_BIND_1"/>
    <property type="match status" value="1"/>
</dbReference>
<feature type="compositionally biased region" description="Acidic residues" evidence="12">
    <location>
        <begin position="858"/>
        <end position="870"/>
    </location>
</feature>
<evidence type="ECO:0000256" key="10">
    <source>
        <dbReference type="ARBA" id="ARBA00022946"/>
    </source>
</evidence>
<evidence type="ECO:0000256" key="6">
    <source>
        <dbReference type="ARBA" id="ARBA00022801"/>
    </source>
</evidence>
<dbReference type="OrthoDB" id="5600252at2759"/>
<dbReference type="PANTHER" id="PTHR18934">
    <property type="entry name" value="ATP-DEPENDENT RNA HELICASE"/>
    <property type="match status" value="1"/>
</dbReference>
<dbReference type="FunFam" id="3.40.50.300:FF:000819">
    <property type="entry name" value="ATP dependent RNA helicase, putative"/>
    <property type="match status" value="1"/>
</dbReference>
<feature type="region of interest" description="Disordered" evidence="12">
    <location>
        <begin position="374"/>
        <end position="395"/>
    </location>
</feature>
<evidence type="ECO:0000256" key="8">
    <source>
        <dbReference type="ARBA" id="ARBA00022840"/>
    </source>
</evidence>
<proteinExistence type="predicted"/>
<evidence type="ECO:0000256" key="1">
    <source>
        <dbReference type="ARBA" id="ARBA00004229"/>
    </source>
</evidence>
<dbReference type="CDD" id="cd18791">
    <property type="entry name" value="SF2_C_RHA"/>
    <property type="match status" value="1"/>
</dbReference>
<feature type="domain" description="Helicase C-terminal" evidence="14">
    <location>
        <begin position="905"/>
        <end position="1084"/>
    </location>
</feature>
<dbReference type="EMBL" id="MU157833">
    <property type="protein sequence ID" value="KAF9532054.1"/>
    <property type="molecule type" value="Genomic_DNA"/>
</dbReference>
<evidence type="ECO:0000256" key="7">
    <source>
        <dbReference type="ARBA" id="ARBA00022806"/>
    </source>
</evidence>
<dbReference type="Pfam" id="PF00270">
    <property type="entry name" value="DEAD"/>
    <property type="match status" value="1"/>
</dbReference>
<evidence type="ECO:0000313" key="15">
    <source>
        <dbReference type="EMBL" id="KAF9532054.1"/>
    </source>
</evidence>
<feature type="domain" description="Helicase ATP-binding" evidence="13">
    <location>
        <begin position="634"/>
        <end position="812"/>
    </location>
</feature>
<gene>
    <name evidence="15" type="ORF">CPB83DRAFT_891383</name>
</gene>
<dbReference type="Pfam" id="PF21010">
    <property type="entry name" value="HA2_C"/>
    <property type="match status" value="1"/>
</dbReference>
<evidence type="ECO:0000256" key="2">
    <source>
        <dbReference type="ARBA" id="ARBA00012552"/>
    </source>
</evidence>
<comment type="catalytic activity">
    <reaction evidence="11">
        <text>ATP + H2O = ADP + phosphate + H(+)</text>
        <dbReference type="Rhea" id="RHEA:13065"/>
        <dbReference type="ChEBI" id="CHEBI:15377"/>
        <dbReference type="ChEBI" id="CHEBI:15378"/>
        <dbReference type="ChEBI" id="CHEBI:30616"/>
        <dbReference type="ChEBI" id="CHEBI:43474"/>
        <dbReference type="ChEBI" id="CHEBI:456216"/>
        <dbReference type="EC" id="3.6.4.13"/>
    </reaction>
</comment>
<evidence type="ECO:0000256" key="5">
    <source>
        <dbReference type="ARBA" id="ARBA00022741"/>
    </source>
</evidence>
<dbReference type="Pfam" id="PF00271">
    <property type="entry name" value="Helicase_C"/>
    <property type="match status" value="1"/>
</dbReference>
<dbReference type="InterPro" id="IPR001650">
    <property type="entry name" value="Helicase_C-like"/>
</dbReference>
<dbReference type="InterPro" id="IPR007502">
    <property type="entry name" value="Helicase-assoc_dom"/>
</dbReference>
<keyword evidence="9" id="KW-0694">RNA-binding</keyword>
<feature type="region of interest" description="Disordered" evidence="12">
    <location>
        <begin position="220"/>
        <end position="244"/>
    </location>
</feature>
<evidence type="ECO:0000313" key="16">
    <source>
        <dbReference type="Proteomes" id="UP000807306"/>
    </source>
</evidence>
<protein>
    <recommendedName>
        <fullName evidence="2">RNA helicase</fullName>
        <ecNumber evidence="2">3.6.4.13</ecNumber>
    </recommendedName>
</protein>
<dbReference type="EC" id="3.6.4.13" evidence="2"/>
<keyword evidence="6 15" id="KW-0378">Hydrolase</keyword>
<feature type="compositionally biased region" description="Polar residues" evidence="12">
    <location>
        <begin position="35"/>
        <end position="56"/>
    </location>
</feature>
<keyword evidence="16" id="KW-1185">Reference proteome</keyword>
<keyword evidence="10" id="KW-0809">Transit peptide</keyword>
<evidence type="ECO:0000259" key="13">
    <source>
        <dbReference type="PROSITE" id="PS51192"/>
    </source>
</evidence>
<reference evidence="15" key="1">
    <citation type="submission" date="2020-11" db="EMBL/GenBank/DDBJ databases">
        <authorList>
            <consortium name="DOE Joint Genome Institute"/>
            <person name="Ahrendt S."/>
            <person name="Riley R."/>
            <person name="Andreopoulos W."/>
            <person name="Labutti K."/>
            <person name="Pangilinan J."/>
            <person name="Ruiz-Duenas F.J."/>
            <person name="Barrasa J.M."/>
            <person name="Sanchez-Garcia M."/>
            <person name="Camarero S."/>
            <person name="Miyauchi S."/>
            <person name="Serrano A."/>
            <person name="Linde D."/>
            <person name="Babiker R."/>
            <person name="Drula E."/>
            <person name="Ayuso-Fernandez I."/>
            <person name="Pacheco R."/>
            <person name="Padilla G."/>
            <person name="Ferreira P."/>
            <person name="Barriuso J."/>
            <person name="Kellner H."/>
            <person name="Castanera R."/>
            <person name="Alfaro M."/>
            <person name="Ramirez L."/>
            <person name="Pisabarro A.G."/>
            <person name="Kuo A."/>
            <person name="Tritt A."/>
            <person name="Lipzen A."/>
            <person name="He G."/>
            <person name="Yan M."/>
            <person name="Ng V."/>
            <person name="Cullen D."/>
            <person name="Martin F."/>
            <person name="Rosso M.-N."/>
            <person name="Henrissat B."/>
            <person name="Hibbett D."/>
            <person name="Martinez A.T."/>
            <person name="Grigoriev I.V."/>
        </authorList>
    </citation>
    <scope>NUCLEOTIDE SEQUENCE</scope>
    <source>
        <strain evidence="15">CBS 506.95</strain>
    </source>
</reference>
<accession>A0A9P6JTS0</accession>
<evidence type="ECO:0000259" key="14">
    <source>
        <dbReference type="PROSITE" id="PS51194"/>
    </source>
</evidence>
<sequence length="1465" mass="163905">MPPKKKKTQLKPVNRGFATTSQPKKPVQDVEAPESTAQTGTSNDSQSGQPTNTDSAQAKCALPTATGLCPPEEKLLQAFVEKLQEKTEKEIVRYIKALDVDKRFSKTLPRLELEESLCDRILEAAANLEPKAPKFSEDDEKAIPRLAVTFGVLRRLGFREDIVERCLRATDGIELDDAFEWLYLNCSEGELTLDEHRDSQTFKICAGVAIRRYFTPPTTPAMISGPLPPTPALETSAPSPKGNDPTVAASINPASSVGAIDTIGQIFEQYKDVLEELVAYKELDLVEPTSAFVRTKLLQDVVLAGPTTNTSSHLRVIRTQMEIFAKDYMFSDKEAKALYPKLKKQLDQKLLQSRLRSTPSSTVTESTKKLKESVSAIKSKAAPVPSTEDSDSDDSVGMLGVLEDPNATEITIKGVTFGLRSMALPKHWSGPMPKTLLRDFVQKQDKYAAITYTMVSTHSRARRASAFVSWQNKKRDEWVMEDIACSDDTQAENYVATVALHSLTYPTTEGFASSAPASSSSATSFRLLPAVYRELWDELELARKVDEDAKNRQIWAKLRSILDEKARSGKVSERQIKHPGDKEQNRLPHSTSDNVNAFHSLALTFQVRQATAAYQAILAHRNDLPISRYRTEINDLLERSQVLVLSGETGCGKSTQVPSFILEDHLSKGKPCKIICTEPRRISAISLAQRVSYELCDPPNSMGGPHSLIGYSIRLESNISRATRLAFVTNGIALRMLENGSGQTGQGTAFDDITHIVVDEVHERTIESDFLLIVLKTLMIERPDLKVILMSATLDAEKISAYFENCPTLHVPGRTFPVTVQYLEDAMEYTKWIVTETSPYARRLSDKYHKGKSRPEWSEDMQTLEDDDDDPASKSDTNLKLEKRYSPETTASLNMIDERLIPYDLIIRLLEKLCFEDPAYNSFSAAVLVFMPGLGEIRRLNDLLVEHPQFGSSNFKLYPLHSTLSSESQGAVFDMPPPGIRKIVIATNIAETGITIPDITCVIDTGKHREMRFDEKRQISRLVETFIAKSNAAQRRGRAGRVQQGLCFHLFTKIRHDTQMADSPLPEMLRLSLSDLALRIKIMNVKLGTSIGDVLSKALDPPIALNVQRAVSMLVEVRALTQAEDITPMGRLLSKLPTDVHLGKFLLVSTVFRCLDPALTIAATLNSKSPFVAPLGLEQDADRAKATFRIENSDFLTIHNAFSSWRRACANPGFARKFCRQNFLSQQNLQQIEDLRQQFLGYLIDSSFIQVNKELLRDLGRARYGRGKPRFVTVPQELDANSNNPFMVHAALTAGLYPKILSVNPNREMRTLTNNQHAYFHPSSINFGKNPLSFGVNYLSFFTLMHSKKLYAWETGPVDDFALLLLCGDSEHKVPLRKSSPPPLVDVFFKLFAEMVAIDRKTRFFVPPRTNLALKILREQIAHLLSHQYQGKPLTELQHAWKDIGQVVLGHIKTKPENEDVQLLK</sequence>
<dbReference type="GO" id="GO:0005524">
    <property type="term" value="F:ATP binding"/>
    <property type="evidence" value="ECO:0007669"/>
    <property type="project" value="UniProtKB-KW"/>
</dbReference>
<evidence type="ECO:0000256" key="3">
    <source>
        <dbReference type="ARBA" id="ARBA00022528"/>
    </source>
</evidence>
<evidence type="ECO:0000256" key="11">
    <source>
        <dbReference type="ARBA" id="ARBA00047984"/>
    </source>
</evidence>
<dbReference type="SMART" id="SM00487">
    <property type="entry name" value="DEXDc"/>
    <property type="match status" value="1"/>
</dbReference>
<name>A0A9P6JTS0_9AGAR</name>
<feature type="region of interest" description="Disordered" evidence="12">
    <location>
        <begin position="569"/>
        <end position="590"/>
    </location>
</feature>
<dbReference type="InterPro" id="IPR027417">
    <property type="entry name" value="P-loop_NTPase"/>
</dbReference>
<dbReference type="GO" id="GO:0016787">
    <property type="term" value="F:hydrolase activity"/>
    <property type="evidence" value="ECO:0007669"/>
    <property type="project" value="UniProtKB-KW"/>
</dbReference>
<keyword evidence="8" id="KW-0067">ATP-binding</keyword>
<dbReference type="FunFam" id="1.20.120.1080:FF:000002">
    <property type="entry name" value="Putative ATP-dependent RNA helicase DHX36"/>
    <property type="match status" value="1"/>
</dbReference>
<dbReference type="PROSITE" id="PS51194">
    <property type="entry name" value="HELICASE_CTER"/>
    <property type="match status" value="1"/>
</dbReference>
<dbReference type="InterPro" id="IPR011545">
    <property type="entry name" value="DEAD/DEAH_box_helicase_dom"/>
</dbReference>
<feature type="compositionally biased region" description="Basic and acidic residues" evidence="12">
    <location>
        <begin position="871"/>
        <end position="881"/>
    </location>
</feature>
<dbReference type="FunFam" id="3.40.50.300:FF:000500">
    <property type="entry name" value="ATP-dependent RNA helicase DHX29"/>
    <property type="match status" value="1"/>
</dbReference>
<dbReference type="InterPro" id="IPR011709">
    <property type="entry name" value="DEAD-box_helicase_OB_fold"/>
</dbReference>
<dbReference type="PANTHER" id="PTHR18934:SF145">
    <property type="entry name" value="ATP-DEPENDENT RNA HELICASE DHX57-RELATED"/>
    <property type="match status" value="1"/>
</dbReference>
<dbReference type="Proteomes" id="UP000807306">
    <property type="component" value="Unassembled WGS sequence"/>
</dbReference>
<dbReference type="GO" id="GO:0003723">
    <property type="term" value="F:RNA binding"/>
    <property type="evidence" value="ECO:0007669"/>
    <property type="project" value="UniProtKB-KW"/>
</dbReference>
<dbReference type="Gene3D" id="1.20.120.1080">
    <property type="match status" value="1"/>
</dbReference>
<dbReference type="SMART" id="SM00847">
    <property type="entry name" value="HA2"/>
    <property type="match status" value="1"/>
</dbReference>
<dbReference type="Pfam" id="PF07717">
    <property type="entry name" value="OB_NTP_bind"/>
    <property type="match status" value="1"/>
</dbReference>
<evidence type="ECO:0000256" key="4">
    <source>
        <dbReference type="ARBA" id="ARBA00022640"/>
    </source>
</evidence>
<evidence type="ECO:0000256" key="12">
    <source>
        <dbReference type="SAM" id="MobiDB-lite"/>
    </source>
</evidence>